<dbReference type="PANTHER" id="PTHR46128:SF211">
    <property type="entry name" value="PENTACOTRIPEPTIDE-REPEAT REGION OF PRORP DOMAIN-CONTAINING PROTEIN"/>
    <property type="match status" value="1"/>
</dbReference>
<dbReference type="PROSITE" id="PS51375">
    <property type="entry name" value="PPR"/>
    <property type="match status" value="4"/>
</dbReference>
<keyword evidence="5" id="KW-1133">Transmembrane helix</keyword>
<name>A0AA39SM98_ACESA</name>
<evidence type="ECO:0000256" key="5">
    <source>
        <dbReference type="SAM" id="Phobius"/>
    </source>
</evidence>
<sequence>MAEKGISPNLETHNTLIYGYGRMGLFDRCFQILEEMEYHGMKPNVVSYGSLINCLCKDGKLLEAEIVLRDMEDRWVSPNTQIYNMLIDGTCSVGRIKDAFKFFDEMVESKIAPTLVTYNVLINGLCKKTRIMEAEDLLNQIISTGPSPDVITYNSLISGLVFSYKLAEKAIVEVLITLFTDSQLSAEPKQHSLRFDIVYDLRYAAAFVNSLVGLSALMLVFLIYISEAFGGGHLNRIIVWVAVAYEGGLAILVIAISHVWSESYIDSLIIIIGLILVALGRGGLLDLAEEFTYEQLEAHEPDRQNINKKRVRARENKWSLFASAAGSLVAIPIYKISWNRRLITIVGVMCITYLLFILATPLYHKKDQAAATSARIAEKPFTPFTCIRVLWAALLKRHEPNPFSPDRFFHHNNDGFFRNNNDELELWPQTKLLSFVRVRHRKTVNARGASLRLDHREVGMDMKAKSIQGVDDLVRTQKILSIDLTKRSWRGLLEEGSLRRSSLWSYTTFAQSGSSISNLIDERCKKSFQESCLTISSNLKLKKEVEDTKSKAEKALKDASEKFAKVEREIARLRASLKSSKEKAS</sequence>
<comment type="similarity">
    <text evidence="1">Belongs to the PPR family. P subfamily.</text>
</comment>
<feature type="transmembrane region" description="Helical" evidence="5">
    <location>
        <begin position="342"/>
        <end position="363"/>
    </location>
</feature>
<evidence type="ECO:0008006" key="8">
    <source>
        <dbReference type="Google" id="ProtNLM"/>
    </source>
</evidence>
<feature type="transmembrane region" description="Helical" evidence="5">
    <location>
        <begin position="203"/>
        <end position="225"/>
    </location>
</feature>
<proteinExistence type="inferred from homology"/>
<feature type="repeat" description="PPR" evidence="3">
    <location>
        <begin position="114"/>
        <end position="148"/>
    </location>
</feature>
<dbReference type="NCBIfam" id="TIGR00756">
    <property type="entry name" value="PPR"/>
    <property type="match status" value="4"/>
</dbReference>
<comment type="caution">
    <text evidence="6">The sequence shown here is derived from an EMBL/GenBank/DDBJ whole genome shotgun (WGS) entry which is preliminary data.</text>
</comment>
<evidence type="ECO:0000256" key="3">
    <source>
        <dbReference type="PROSITE-ProRule" id="PRU00708"/>
    </source>
</evidence>
<evidence type="ECO:0000256" key="1">
    <source>
        <dbReference type="ARBA" id="ARBA00007626"/>
    </source>
</evidence>
<feature type="repeat" description="PPR" evidence="3">
    <location>
        <begin position="9"/>
        <end position="43"/>
    </location>
</feature>
<reference evidence="6" key="2">
    <citation type="submission" date="2023-06" db="EMBL/GenBank/DDBJ databases">
        <authorList>
            <person name="Swenson N.G."/>
            <person name="Wegrzyn J.L."/>
            <person name="Mcevoy S.L."/>
        </authorList>
    </citation>
    <scope>NUCLEOTIDE SEQUENCE</scope>
    <source>
        <strain evidence="6">NS2018</strain>
        <tissue evidence="6">Leaf</tissue>
    </source>
</reference>
<dbReference type="PANTHER" id="PTHR46128">
    <property type="entry name" value="MITOCHONDRIAL GROUP I INTRON SPLICING FACTOR CCM1"/>
    <property type="match status" value="1"/>
</dbReference>
<keyword evidence="7" id="KW-1185">Reference proteome</keyword>
<evidence type="ECO:0000256" key="4">
    <source>
        <dbReference type="SAM" id="Coils"/>
    </source>
</evidence>
<dbReference type="InterPro" id="IPR002885">
    <property type="entry name" value="PPR_rpt"/>
</dbReference>
<feature type="transmembrane region" description="Helical" evidence="5">
    <location>
        <begin position="264"/>
        <end position="284"/>
    </location>
</feature>
<dbReference type="Proteomes" id="UP001168877">
    <property type="component" value="Unassembled WGS sequence"/>
</dbReference>
<dbReference type="InterPro" id="IPR050872">
    <property type="entry name" value="PPR_P_subfamily"/>
</dbReference>
<feature type="transmembrane region" description="Helical" evidence="5">
    <location>
        <begin position="237"/>
        <end position="258"/>
    </location>
</feature>
<keyword evidence="2" id="KW-0677">Repeat</keyword>
<protein>
    <recommendedName>
        <fullName evidence="8">Pentatricopeptide repeat-containing protein</fullName>
    </recommendedName>
</protein>
<reference evidence="6" key="1">
    <citation type="journal article" date="2022" name="Plant J.">
        <title>Strategies of tolerance reflected in two North American maple genomes.</title>
        <authorList>
            <person name="McEvoy S.L."/>
            <person name="Sezen U.U."/>
            <person name="Trouern-Trend A."/>
            <person name="McMahon S.M."/>
            <person name="Schaberg P.G."/>
            <person name="Yang J."/>
            <person name="Wegrzyn J.L."/>
            <person name="Swenson N.G."/>
        </authorList>
    </citation>
    <scope>NUCLEOTIDE SEQUENCE</scope>
    <source>
        <strain evidence="6">NS2018</strain>
    </source>
</reference>
<organism evidence="6 7">
    <name type="scientific">Acer saccharum</name>
    <name type="common">Sugar maple</name>
    <dbReference type="NCBI Taxonomy" id="4024"/>
    <lineage>
        <taxon>Eukaryota</taxon>
        <taxon>Viridiplantae</taxon>
        <taxon>Streptophyta</taxon>
        <taxon>Embryophyta</taxon>
        <taxon>Tracheophyta</taxon>
        <taxon>Spermatophyta</taxon>
        <taxon>Magnoliopsida</taxon>
        <taxon>eudicotyledons</taxon>
        <taxon>Gunneridae</taxon>
        <taxon>Pentapetalae</taxon>
        <taxon>rosids</taxon>
        <taxon>malvids</taxon>
        <taxon>Sapindales</taxon>
        <taxon>Sapindaceae</taxon>
        <taxon>Hippocastanoideae</taxon>
        <taxon>Acereae</taxon>
        <taxon>Acer</taxon>
    </lineage>
</organism>
<dbReference type="Gene3D" id="1.25.40.10">
    <property type="entry name" value="Tetratricopeptide repeat domain"/>
    <property type="match status" value="2"/>
</dbReference>
<dbReference type="Pfam" id="PF13041">
    <property type="entry name" value="PPR_2"/>
    <property type="match status" value="2"/>
</dbReference>
<dbReference type="InterPro" id="IPR036259">
    <property type="entry name" value="MFS_trans_sf"/>
</dbReference>
<evidence type="ECO:0000313" key="7">
    <source>
        <dbReference type="Proteomes" id="UP001168877"/>
    </source>
</evidence>
<dbReference type="EMBL" id="JAUESC010000380">
    <property type="protein sequence ID" value="KAK0593252.1"/>
    <property type="molecule type" value="Genomic_DNA"/>
</dbReference>
<evidence type="ECO:0000313" key="6">
    <source>
        <dbReference type="EMBL" id="KAK0593252.1"/>
    </source>
</evidence>
<feature type="coiled-coil region" evidence="4">
    <location>
        <begin position="538"/>
        <end position="583"/>
    </location>
</feature>
<accession>A0AA39SM98</accession>
<evidence type="ECO:0000256" key="2">
    <source>
        <dbReference type="ARBA" id="ARBA00022737"/>
    </source>
</evidence>
<feature type="repeat" description="PPR" evidence="3">
    <location>
        <begin position="79"/>
        <end position="113"/>
    </location>
</feature>
<dbReference type="InterPro" id="IPR011990">
    <property type="entry name" value="TPR-like_helical_dom_sf"/>
</dbReference>
<keyword evidence="5" id="KW-0812">Transmembrane</keyword>
<dbReference type="Gene3D" id="1.20.1250.20">
    <property type="entry name" value="MFS general substrate transporter like domains"/>
    <property type="match status" value="1"/>
</dbReference>
<keyword evidence="4" id="KW-0175">Coiled coil</keyword>
<dbReference type="AlphaFoldDB" id="A0AA39SM98"/>
<feature type="repeat" description="PPR" evidence="3">
    <location>
        <begin position="44"/>
        <end position="78"/>
    </location>
</feature>
<feature type="transmembrane region" description="Helical" evidence="5">
    <location>
        <begin position="318"/>
        <end position="336"/>
    </location>
</feature>
<gene>
    <name evidence="6" type="ORF">LWI29_033616</name>
</gene>
<keyword evidence="5" id="KW-0472">Membrane</keyword>